<evidence type="ECO:0008006" key="3">
    <source>
        <dbReference type="Google" id="ProtNLM"/>
    </source>
</evidence>
<dbReference type="Proteomes" id="UP001589607">
    <property type="component" value="Unassembled WGS sequence"/>
</dbReference>
<proteinExistence type="predicted"/>
<gene>
    <name evidence="1" type="ORF">ACFFVF_00630</name>
</gene>
<organism evidence="1 2">
    <name type="scientific">Flavobacterium jumunjinense</name>
    <dbReference type="NCBI Taxonomy" id="998845"/>
    <lineage>
        <taxon>Bacteria</taxon>
        <taxon>Pseudomonadati</taxon>
        <taxon>Bacteroidota</taxon>
        <taxon>Flavobacteriia</taxon>
        <taxon>Flavobacteriales</taxon>
        <taxon>Flavobacteriaceae</taxon>
        <taxon>Flavobacterium</taxon>
    </lineage>
</organism>
<keyword evidence="2" id="KW-1185">Reference proteome</keyword>
<dbReference type="RefSeq" id="WP_236454727.1">
    <property type="nucleotide sequence ID" value="NZ_CBCSGE010000007.1"/>
</dbReference>
<protein>
    <recommendedName>
        <fullName evidence="3">DUF4369 domain-containing protein</fullName>
    </recommendedName>
</protein>
<evidence type="ECO:0000313" key="2">
    <source>
        <dbReference type="Proteomes" id="UP001589607"/>
    </source>
</evidence>
<sequence length="135" mass="15732">MKRNYSLLLLLFIIGFNVQAQKIDLKRGSVIANDQKVFDYDKRNLGSEISIFKLGSKTELIYIEVSNNNTLSYLNDDYVRIVFPQNETTVLSTTLIDKNFEKIIQLLFLDNVVDFEGNINPENLKLFTRKYNNKK</sequence>
<comment type="caution">
    <text evidence="1">The sequence shown here is derived from an EMBL/GenBank/DDBJ whole genome shotgun (WGS) entry which is preliminary data.</text>
</comment>
<evidence type="ECO:0000313" key="1">
    <source>
        <dbReference type="EMBL" id="MFB9095005.1"/>
    </source>
</evidence>
<dbReference type="EMBL" id="JBHMEY010000001">
    <property type="protein sequence ID" value="MFB9095005.1"/>
    <property type="molecule type" value="Genomic_DNA"/>
</dbReference>
<name>A0ABV5GJI6_9FLAO</name>
<reference evidence="1 2" key="1">
    <citation type="submission" date="2024-09" db="EMBL/GenBank/DDBJ databases">
        <authorList>
            <person name="Sun Q."/>
            <person name="Mori K."/>
        </authorList>
    </citation>
    <scope>NUCLEOTIDE SEQUENCE [LARGE SCALE GENOMIC DNA]</scope>
    <source>
        <strain evidence="1 2">CECT 7955</strain>
    </source>
</reference>
<accession>A0ABV5GJI6</accession>